<comment type="caution">
    <text evidence="1">The sequence shown here is derived from an EMBL/GenBank/DDBJ whole genome shotgun (WGS) entry which is preliminary data.</text>
</comment>
<protein>
    <submittedName>
        <fullName evidence="1">Uncharacterized protein</fullName>
    </submittedName>
</protein>
<name>A0A2P4QKJ8_RHIID</name>
<dbReference type="EMBL" id="AUPC02000035">
    <property type="protein sequence ID" value="POG78136.1"/>
    <property type="molecule type" value="Genomic_DNA"/>
</dbReference>
<dbReference type="AlphaFoldDB" id="A0A2P4QKJ8"/>
<organism evidence="1 2">
    <name type="scientific">Rhizophagus irregularis (strain DAOM 181602 / DAOM 197198 / MUCL 43194)</name>
    <name type="common">Arbuscular mycorrhizal fungus</name>
    <name type="synonym">Glomus intraradices</name>
    <dbReference type="NCBI Taxonomy" id="747089"/>
    <lineage>
        <taxon>Eukaryota</taxon>
        <taxon>Fungi</taxon>
        <taxon>Fungi incertae sedis</taxon>
        <taxon>Mucoromycota</taxon>
        <taxon>Glomeromycotina</taxon>
        <taxon>Glomeromycetes</taxon>
        <taxon>Glomerales</taxon>
        <taxon>Glomeraceae</taxon>
        <taxon>Rhizophagus</taxon>
    </lineage>
</organism>
<accession>A0A2P4QKJ8</accession>
<evidence type="ECO:0000313" key="1">
    <source>
        <dbReference type="EMBL" id="POG78136.1"/>
    </source>
</evidence>
<reference evidence="1 2" key="2">
    <citation type="journal article" date="2018" name="New Phytol.">
        <title>High intraspecific genome diversity in the model arbuscular mycorrhizal symbiont Rhizophagus irregularis.</title>
        <authorList>
            <person name="Chen E.C.H."/>
            <person name="Morin E."/>
            <person name="Beaudet D."/>
            <person name="Noel J."/>
            <person name="Yildirir G."/>
            <person name="Ndikumana S."/>
            <person name="Charron P."/>
            <person name="St-Onge C."/>
            <person name="Giorgi J."/>
            <person name="Kruger M."/>
            <person name="Marton T."/>
            <person name="Ropars J."/>
            <person name="Grigoriev I.V."/>
            <person name="Hainaut M."/>
            <person name="Henrissat B."/>
            <person name="Roux C."/>
            <person name="Martin F."/>
            <person name="Corradi N."/>
        </authorList>
    </citation>
    <scope>NUCLEOTIDE SEQUENCE [LARGE SCALE GENOMIC DNA]</scope>
    <source>
        <strain evidence="1 2">DAOM 197198</strain>
    </source>
</reference>
<dbReference type="VEuPathDB" id="FungiDB:RhiirFUN_013634"/>
<proteinExistence type="predicted"/>
<dbReference type="Proteomes" id="UP000018888">
    <property type="component" value="Unassembled WGS sequence"/>
</dbReference>
<reference evidence="1 2" key="1">
    <citation type="journal article" date="2013" name="Proc. Natl. Acad. Sci. U.S.A.">
        <title>Genome of an arbuscular mycorrhizal fungus provides insight into the oldest plant symbiosis.</title>
        <authorList>
            <person name="Tisserant E."/>
            <person name="Malbreil M."/>
            <person name="Kuo A."/>
            <person name="Kohler A."/>
            <person name="Symeonidi A."/>
            <person name="Balestrini R."/>
            <person name="Charron P."/>
            <person name="Duensing N."/>
            <person name="Frei Dit Frey N."/>
            <person name="Gianinazzi-Pearson V."/>
            <person name="Gilbert L.B."/>
            <person name="Handa Y."/>
            <person name="Herr J.R."/>
            <person name="Hijri M."/>
            <person name="Koul R."/>
            <person name="Kawaguchi M."/>
            <person name="Krajinski F."/>
            <person name="Lammers P.J."/>
            <person name="Masclaux F.G."/>
            <person name="Murat C."/>
            <person name="Morin E."/>
            <person name="Ndikumana S."/>
            <person name="Pagni M."/>
            <person name="Petitpierre D."/>
            <person name="Requena N."/>
            <person name="Rosikiewicz P."/>
            <person name="Riley R."/>
            <person name="Saito K."/>
            <person name="San Clemente H."/>
            <person name="Shapiro H."/>
            <person name="van Tuinen D."/>
            <person name="Becard G."/>
            <person name="Bonfante P."/>
            <person name="Paszkowski U."/>
            <person name="Shachar-Hill Y.Y."/>
            <person name="Tuskan G.A."/>
            <person name="Young P.W."/>
            <person name="Sanders I.R."/>
            <person name="Henrissat B."/>
            <person name="Rensing S.A."/>
            <person name="Grigoriev I.V."/>
            <person name="Corradi N."/>
            <person name="Roux C."/>
            <person name="Martin F."/>
        </authorList>
    </citation>
    <scope>NUCLEOTIDE SEQUENCE [LARGE SCALE GENOMIC DNA]</scope>
    <source>
        <strain evidence="1 2">DAOM 197198</strain>
    </source>
</reference>
<sequence length="477" mass="54397">MFPNKFPNKLPFNSKKLNKEEITDFNQQMIVESEWFIDRLGMCVRSVNCEKKTYGQPCSPCSHIHFNSTFLNRLHCVVPDPKNTKFTPKFYYENNPLLIYLKNGHIKQLNEFLNTEDSSVGFWMELANKAVQGAFDQKPVFKGLCYIMLQAAERKEQEKGLRNLKYPTEFLNFLIVLGSISLKALDLFHQNLAGITIRTIRYHRSISEDAINNPDLCHENVARFKRLLDSLHYKGHVVAMTDCTILKSGLQYSTNLGCIVGSTLDRNDCKIETYDDIYKKISDIKQRNAIAKYVRVYVLQVPLPRFPPVIVALIPTGNDSANKILALHQKLIDIAADFELPIISIGSDGAAAEFQAQNLLQSIRTRNRVQHRNSRYGINFNCPVFPKVGPIVRIQDPKHGKKTARNAAMSGARLLTFGNSTVRFDQLLTLSFQENSIMYKRDVIKLDRQDDNAAYRVFCSKNLAQVLDGEKGLSSEF</sequence>
<keyword evidence="2" id="KW-1185">Reference proteome</keyword>
<evidence type="ECO:0000313" key="2">
    <source>
        <dbReference type="Proteomes" id="UP000018888"/>
    </source>
</evidence>
<gene>
    <name evidence="1" type="ORF">GLOIN_2v1767202</name>
</gene>